<name>A0A5N4C6A5_CAMDR</name>
<keyword evidence="2" id="KW-1185">Reference proteome</keyword>
<dbReference type="Proteomes" id="UP000299084">
    <property type="component" value="Unassembled WGS sequence"/>
</dbReference>
<sequence>MSDLAGVSQPYPGQRRVHEAVYEERLIAVTPKEDCCGSTDSSLNFLERQADLGKGESPWLDSGKRGTLGMMTFELSVPGTTSVAFPMMLPGVNMEEGSDILTACISVEQC</sequence>
<evidence type="ECO:0000313" key="2">
    <source>
        <dbReference type="Proteomes" id="UP000299084"/>
    </source>
</evidence>
<dbReference type="AlphaFoldDB" id="A0A5N4C6A5"/>
<evidence type="ECO:0000313" key="1">
    <source>
        <dbReference type="EMBL" id="KAB1254421.1"/>
    </source>
</evidence>
<organism evidence="1 2">
    <name type="scientific">Camelus dromedarius</name>
    <name type="common">Dromedary</name>
    <name type="synonym">Arabian camel</name>
    <dbReference type="NCBI Taxonomy" id="9838"/>
    <lineage>
        <taxon>Eukaryota</taxon>
        <taxon>Metazoa</taxon>
        <taxon>Chordata</taxon>
        <taxon>Craniata</taxon>
        <taxon>Vertebrata</taxon>
        <taxon>Euteleostomi</taxon>
        <taxon>Mammalia</taxon>
        <taxon>Eutheria</taxon>
        <taxon>Laurasiatheria</taxon>
        <taxon>Artiodactyla</taxon>
        <taxon>Tylopoda</taxon>
        <taxon>Camelidae</taxon>
        <taxon>Camelus</taxon>
    </lineage>
</organism>
<dbReference type="EMBL" id="JWIN03000034">
    <property type="protein sequence ID" value="KAB1254421.1"/>
    <property type="molecule type" value="Genomic_DNA"/>
</dbReference>
<proteinExistence type="predicted"/>
<comment type="caution">
    <text evidence="1">The sequence shown here is derived from an EMBL/GenBank/DDBJ whole genome shotgun (WGS) entry which is preliminary data.</text>
</comment>
<reference evidence="1 2" key="1">
    <citation type="journal article" date="2019" name="Mol. Ecol. Resour.">
        <title>Improving Illumina assemblies with Hi-C and long reads: an example with the North African dromedary.</title>
        <authorList>
            <person name="Elbers J.P."/>
            <person name="Rogers M.F."/>
            <person name="Perelman P.L."/>
            <person name="Proskuryakova A.A."/>
            <person name="Serdyukova N.A."/>
            <person name="Johnson W.E."/>
            <person name="Horin P."/>
            <person name="Corander J."/>
            <person name="Murphy D."/>
            <person name="Burger P.A."/>
        </authorList>
    </citation>
    <scope>NUCLEOTIDE SEQUENCE [LARGE SCALE GENOMIC DNA]</scope>
    <source>
        <strain evidence="1">Drom800</strain>
        <tissue evidence="1">Blood</tissue>
    </source>
</reference>
<accession>A0A5N4C6A5</accession>
<gene>
    <name evidence="1" type="ORF">Cadr_000029339</name>
</gene>
<protein>
    <submittedName>
        <fullName evidence="1">Uncharacterized protein</fullName>
    </submittedName>
</protein>